<evidence type="ECO:0000313" key="1">
    <source>
        <dbReference type="EMBL" id="EFH87458.1"/>
    </source>
</evidence>
<dbReference type="InParanoid" id="D6TPA2"/>
<name>D6TPA2_KTERA</name>
<protein>
    <submittedName>
        <fullName evidence="1">Uncharacterized protein</fullName>
    </submittedName>
</protein>
<accession>D6TPA2</accession>
<comment type="caution">
    <text evidence="1">The sequence shown here is derived from an EMBL/GenBank/DDBJ whole genome shotgun (WGS) entry which is preliminary data.</text>
</comment>
<keyword evidence="2" id="KW-1185">Reference proteome</keyword>
<organism evidence="1 2">
    <name type="scientific">Ktedonobacter racemifer DSM 44963</name>
    <dbReference type="NCBI Taxonomy" id="485913"/>
    <lineage>
        <taxon>Bacteria</taxon>
        <taxon>Bacillati</taxon>
        <taxon>Chloroflexota</taxon>
        <taxon>Ktedonobacteria</taxon>
        <taxon>Ktedonobacterales</taxon>
        <taxon>Ktedonobacteraceae</taxon>
        <taxon>Ktedonobacter</taxon>
    </lineage>
</organism>
<sequence>MNWIDVIKDIPSAVRVCASFFAGTPSYSETNVALATSASPIRGQARSGFRVGTKEFS</sequence>
<dbReference type="EMBL" id="ADVG01000002">
    <property type="protein sequence ID" value="EFH87458.1"/>
    <property type="molecule type" value="Genomic_DNA"/>
</dbReference>
<gene>
    <name evidence="1" type="ORF">Krac_8792</name>
</gene>
<dbReference type="AlphaFoldDB" id="D6TPA2"/>
<dbReference type="Proteomes" id="UP000004508">
    <property type="component" value="Unassembled WGS sequence"/>
</dbReference>
<reference evidence="1 2" key="1">
    <citation type="journal article" date="2011" name="Stand. Genomic Sci.">
        <title>Non-contiguous finished genome sequence and contextual data of the filamentous soil bacterium Ktedonobacter racemifer type strain (SOSP1-21).</title>
        <authorList>
            <person name="Chang Y.J."/>
            <person name="Land M."/>
            <person name="Hauser L."/>
            <person name="Chertkov O."/>
            <person name="Del Rio T.G."/>
            <person name="Nolan M."/>
            <person name="Copeland A."/>
            <person name="Tice H."/>
            <person name="Cheng J.F."/>
            <person name="Lucas S."/>
            <person name="Han C."/>
            <person name="Goodwin L."/>
            <person name="Pitluck S."/>
            <person name="Ivanova N."/>
            <person name="Ovchinikova G."/>
            <person name="Pati A."/>
            <person name="Chen A."/>
            <person name="Palaniappan K."/>
            <person name="Mavromatis K."/>
            <person name="Liolios K."/>
            <person name="Brettin T."/>
            <person name="Fiebig A."/>
            <person name="Rohde M."/>
            <person name="Abt B."/>
            <person name="Goker M."/>
            <person name="Detter J.C."/>
            <person name="Woyke T."/>
            <person name="Bristow J."/>
            <person name="Eisen J.A."/>
            <person name="Markowitz V."/>
            <person name="Hugenholtz P."/>
            <person name="Kyrpides N.C."/>
            <person name="Klenk H.P."/>
            <person name="Lapidus A."/>
        </authorList>
    </citation>
    <scope>NUCLEOTIDE SEQUENCE [LARGE SCALE GENOMIC DNA]</scope>
    <source>
        <strain evidence="2">DSM 44963</strain>
    </source>
</reference>
<evidence type="ECO:0000313" key="2">
    <source>
        <dbReference type="Proteomes" id="UP000004508"/>
    </source>
</evidence>
<proteinExistence type="predicted"/>